<dbReference type="PANTHER" id="PTHR15907">
    <property type="entry name" value="DUF614 FAMILY PROTEIN-RELATED"/>
    <property type="match status" value="1"/>
</dbReference>
<comment type="caution">
    <text evidence="2">The sequence shown here is derived from an EMBL/GenBank/DDBJ whole genome shotgun (WGS) entry which is preliminary data.</text>
</comment>
<organism evidence="2 3">
    <name type="scientific">Alosa alosa</name>
    <name type="common">allis shad</name>
    <dbReference type="NCBI Taxonomy" id="278164"/>
    <lineage>
        <taxon>Eukaryota</taxon>
        <taxon>Metazoa</taxon>
        <taxon>Chordata</taxon>
        <taxon>Craniata</taxon>
        <taxon>Vertebrata</taxon>
        <taxon>Euteleostomi</taxon>
        <taxon>Actinopterygii</taxon>
        <taxon>Neopterygii</taxon>
        <taxon>Teleostei</taxon>
        <taxon>Clupei</taxon>
        <taxon>Clupeiformes</taxon>
        <taxon>Clupeoidei</taxon>
        <taxon>Clupeidae</taxon>
        <taxon>Alosa</taxon>
    </lineage>
</organism>
<sequence length="142" mass="15841">MERNVVVMQQQQQPLLVVGSNEWTTGICDCCDDMGICCYATFCFPCFTCQTTGELNECCALPFCCDAGLVPPISLALRYGIRKQYGIQGSLLDDCLYATYCNMCSWCQIAREIKIRKQSVTVVSTQPTFIQTPANYPGQRAM</sequence>
<comment type="similarity">
    <text evidence="1">Belongs to the cornifelin family.</text>
</comment>
<dbReference type="AlphaFoldDB" id="A0AAV6HC81"/>
<name>A0AAV6HC81_9TELE</name>
<accession>A0AAV6HC81</accession>
<dbReference type="Pfam" id="PF04749">
    <property type="entry name" value="PLAC8"/>
    <property type="match status" value="1"/>
</dbReference>
<dbReference type="NCBIfam" id="TIGR01571">
    <property type="entry name" value="A_thal_Cys_rich"/>
    <property type="match status" value="1"/>
</dbReference>
<gene>
    <name evidence="2" type="ORF">AALO_G00031200</name>
</gene>
<reference evidence="2" key="1">
    <citation type="submission" date="2020-10" db="EMBL/GenBank/DDBJ databases">
        <title>Chromosome-scale genome assembly of the Allis shad, Alosa alosa.</title>
        <authorList>
            <person name="Margot Z."/>
            <person name="Christophe K."/>
            <person name="Cabau C."/>
            <person name="Louis A."/>
            <person name="Berthelot C."/>
            <person name="Parey E."/>
            <person name="Roest Crollius H."/>
            <person name="Montfort J."/>
            <person name="Robinson-Rechavi M."/>
            <person name="Bucao C."/>
            <person name="Bouchez O."/>
            <person name="Gislard M."/>
            <person name="Lluch J."/>
            <person name="Milhes M."/>
            <person name="Lampietro C."/>
            <person name="Lopez Roques C."/>
            <person name="Donnadieu C."/>
            <person name="Braasch I."/>
            <person name="Desvignes T."/>
            <person name="Postlethwait J."/>
            <person name="Bobe J."/>
            <person name="Guiguen Y."/>
        </authorList>
    </citation>
    <scope>NUCLEOTIDE SEQUENCE</scope>
    <source>
        <strain evidence="2">M-15738</strain>
        <tissue evidence="2">Blood</tissue>
    </source>
</reference>
<proteinExistence type="inferred from homology"/>
<protein>
    <submittedName>
        <fullName evidence="2">Uncharacterized protein</fullName>
    </submittedName>
</protein>
<evidence type="ECO:0000313" key="3">
    <source>
        <dbReference type="Proteomes" id="UP000823561"/>
    </source>
</evidence>
<dbReference type="Proteomes" id="UP000823561">
    <property type="component" value="Chromosome 2"/>
</dbReference>
<evidence type="ECO:0000313" key="2">
    <source>
        <dbReference type="EMBL" id="KAG5284850.1"/>
    </source>
</evidence>
<keyword evidence="3" id="KW-1185">Reference proteome</keyword>
<dbReference type="EMBL" id="JADWDJ010000002">
    <property type="protein sequence ID" value="KAG5284850.1"/>
    <property type="molecule type" value="Genomic_DNA"/>
</dbReference>
<evidence type="ECO:0000256" key="1">
    <source>
        <dbReference type="ARBA" id="ARBA00009024"/>
    </source>
</evidence>
<dbReference type="InterPro" id="IPR006461">
    <property type="entry name" value="PLAC_motif_containing"/>
</dbReference>